<organism evidence="1 2">
    <name type="scientific">Pseudodesulfovibrio indicus</name>
    <dbReference type="NCBI Taxonomy" id="1716143"/>
    <lineage>
        <taxon>Bacteria</taxon>
        <taxon>Pseudomonadati</taxon>
        <taxon>Thermodesulfobacteriota</taxon>
        <taxon>Desulfovibrionia</taxon>
        <taxon>Desulfovibrionales</taxon>
        <taxon>Desulfovibrionaceae</taxon>
    </lineage>
</organism>
<evidence type="ECO:0000313" key="1">
    <source>
        <dbReference type="EMBL" id="TDT91869.1"/>
    </source>
</evidence>
<name>A0AA94TR44_9BACT</name>
<sequence>MEVTGSPFRNLVEQAHAPFNMVIVIGFHPTMVENCSPFATATVQNVVRFFRRRGNAININSSLAAQRFELFSVAVVEENNPVAILHTLQEGLCAPGPSSGVGIDSCRALNGGANAKMVHVISFCLHLADQLTALMSGIMFASWISVSRRSRSSQLGEIQRLSIRLAARSAHASLSIRLHVENHSSYAGQR</sequence>
<proteinExistence type="predicted"/>
<accession>A0AA94TR44</accession>
<comment type="caution">
    <text evidence="1">The sequence shown here is derived from an EMBL/GenBank/DDBJ whole genome shotgun (WGS) entry which is preliminary data.</text>
</comment>
<reference evidence="1 2" key="1">
    <citation type="submission" date="2019-03" db="EMBL/GenBank/DDBJ databases">
        <title>Genomic Encyclopedia of Type Strains, Phase IV (KMG-IV): sequencing the most valuable type-strain genomes for metagenomic binning, comparative biology and taxonomic classification.</title>
        <authorList>
            <person name="Goeker M."/>
        </authorList>
    </citation>
    <scope>NUCLEOTIDE SEQUENCE [LARGE SCALE GENOMIC DNA]</scope>
    <source>
        <strain evidence="1 2">DSM 101483</strain>
    </source>
</reference>
<dbReference type="AlphaFoldDB" id="A0AA94TR44"/>
<evidence type="ECO:0000313" key="2">
    <source>
        <dbReference type="Proteomes" id="UP000295506"/>
    </source>
</evidence>
<gene>
    <name evidence="1" type="ORF">EDC59_101272</name>
</gene>
<protein>
    <submittedName>
        <fullName evidence="1">Uncharacterized protein</fullName>
    </submittedName>
</protein>
<dbReference type="Proteomes" id="UP000295506">
    <property type="component" value="Unassembled WGS sequence"/>
</dbReference>
<dbReference type="EMBL" id="SOBK01000001">
    <property type="protein sequence ID" value="TDT91869.1"/>
    <property type="molecule type" value="Genomic_DNA"/>
</dbReference>